<dbReference type="Proteomes" id="UP000033774">
    <property type="component" value="Unassembled WGS sequence"/>
</dbReference>
<accession>A0A0F3IQS9</accession>
<organism evidence="1 2">
    <name type="scientific">Elstera litoralis</name>
    <dbReference type="NCBI Taxonomy" id="552518"/>
    <lineage>
        <taxon>Bacteria</taxon>
        <taxon>Pseudomonadati</taxon>
        <taxon>Pseudomonadota</taxon>
        <taxon>Alphaproteobacteria</taxon>
        <taxon>Rhodospirillales</taxon>
        <taxon>Rhodospirillaceae</taxon>
        <taxon>Elstera</taxon>
    </lineage>
</organism>
<dbReference type="InterPro" id="IPR022243">
    <property type="entry name" value="DUF3768"/>
</dbReference>
<sequence length="110" mass="12309">MTEAPYDRIRTLNDRFRRSFSGGTVLVTPGIRALPEDQQAEVLHAVRSFTAFDPGNDPYGEHDFGSVEIAGQRCFWKIDAYDLTLTEASPDPADPSVTRRVLTIMLASEY</sequence>
<comment type="caution">
    <text evidence="1">The sequence shown here is derived from an EMBL/GenBank/DDBJ whole genome shotgun (WGS) entry which is preliminary data.</text>
</comment>
<dbReference type="RefSeq" id="WP_045776370.1">
    <property type="nucleotide sequence ID" value="NZ_LAJY01000368.1"/>
</dbReference>
<proteinExistence type="predicted"/>
<dbReference type="EMBL" id="LAJY01000368">
    <property type="protein sequence ID" value="KJV09061.1"/>
    <property type="molecule type" value="Genomic_DNA"/>
</dbReference>
<gene>
    <name evidence="1" type="ORF">VZ95_13810</name>
</gene>
<dbReference type="AlphaFoldDB" id="A0A0F3IQS9"/>
<evidence type="ECO:0000313" key="1">
    <source>
        <dbReference type="EMBL" id="KJV09061.1"/>
    </source>
</evidence>
<name>A0A0F3IQS9_9PROT</name>
<keyword evidence="2" id="KW-1185">Reference proteome</keyword>
<dbReference type="PATRIC" id="fig|552518.3.peg.2473"/>
<evidence type="ECO:0000313" key="2">
    <source>
        <dbReference type="Proteomes" id="UP000033774"/>
    </source>
</evidence>
<protein>
    <recommendedName>
        <fullName evidence="3">DUF3768 domain-containing protein</fullName>
    </recommendedName>
</protein>
<dbReference type="OrthoDB" id="1495368at2"/>
<reference evidence="1 2" key="1">
    <citation type="submission" date="2015-03" db="EMBL/GenBank/DDBJ databases">
        <title>Draft genome sequence of Elstera litoralis.</title>
        <authorList>
            <person name="Rahalkar M.C."/>
            <person name="Dhakephalkar P.K."/>
            <person name="Pore S.D."/>
            <person name="Arora P."/>
            <person name="Kapse N.G."/>
            <person name="Pandit P.S."/>
        </authorList>
    </citation>
    <scope>NUCLEOTIDE SEQUENCE [LARGE SCALE GENOMIC DNA]</scope>
    <source>
        <strain evidence="1 2">Dia-1</strain>
    </source>
</reference>
<dbReference type="Pfam" id="PF12599">
    <property type="entry name" value="DUF3768"/>
    <property type="match status" value="1"/>
</dbReference>
<evidence type="ECO:0008006" key="3">
    <source>
        <dbReference type="Google" id="ProtNLM"/>
    </source>
</evidence>